<name>A0A8S4S6F9_9NEOP</name>
<dbReference type="EMBL" id="CAKXAJ010026107">
    <property type="protein sequence ID" value="CAH2256373.1"/>
    <property type="molecule type" value="Genomic_DNA"/>
</dbReference>
<sequence length="94" mass="10765">MMRMKFNSTALDAVREQGKRYQCKQLFKTLSIIDSIEHTKGANTSSVPQGLQTASQFRIINSSNSPLLYPIKWKELRALDEDRADDDDDDDDQL</sequence>
<dbReference type="AlphaFoldDB" id="A0A8S4S6F9"/>
<evidence type="ECO:0000313" key="1">
    <source>
        <dbReference type="EMBL" id="CAH2256373.1"/>
    </source>
</evidence>
<evidence type="ECO:0000313" key="2">
    <source>
        <dbReference type="Proteomes" id="UP000838756"/>
    </source>
</evidence>
<reference evidence="1" key="1">
    <citation type="submission" date="2022-03" db="EMBL/GenBank/DDBJ databases">
        <authorList>
            <person name="Lindestad O."/>
        </authorList>
    </citation>
    <scope>NUCLEOTIDE SEQUENCE</scope>
</reference>
<accession>A0A8S4S6F9</accession>
<proteinExistence type="predicted"/>
<comment type="caution">
    <text evidence="1">The sequence shown here is derived from an EMBL/GenBank/DDBJ whole genome shotgun (WGS) entry which is preliminary data.</text>
</comment>
<dbReference type="Proteomes" id="UP000838756">
    <property type="component" value="Unassembled WGS sequence"/>
</dbReference>
<keyword evidence="2" id="KW-1185">Reference proteome</keyword>
<protein>
    <submittedName>
        <fullName evidence="1">Jg3587 protein</fullName>
    </submittedName>
</protein>
<gene>
    <name evidence="1" type="primary">jg3587</name>
    <name evidence="1" type="ORF">PAEG_LOCUS22907</name>
</gene>
<organism evidence="1 2">
    <name type="scientific">Pararge aegeria aegeria</name>
    <dbReference type="NCBI Taxonomy" id="348720"/>
    <lineage>
        <taxon>Eukaryota</taxon>
        <taxon>Metazoa</taxon>
        <taxon>Ecdysozoa</taxon>
        <taxon>Arthropoda</taxon>
        <taxon>Hexapoda</taxon>
        <taxon>Insecta</taxon>
        <taxon>Pterygota</taxon>
        <taxon>Neoptera</taxon>
        <taxon>Endopterygota</taxon>
        <taxon>Lepidoptera</taxon>
        <taxon>Glossata</taxon>
        <taxon>Ditrysia</taxon>
        <taxon>Papilionoidea</taxon>
        <taxon>Nymphalidae</taxon>
        <taxon>Satyrinae</taxon>
        <taxon>Satyrini</taxon>
        <taxon>Parargina</taxon>
        <taxon>Pararge</taxon>
    </lineage>
</organism>